<sequence>MGSTQRAACPRSAALPSVYRDPTSFRPGAPAAMAVTRVWRAVLAAALAATTALSLAVTSEVAHHPTAAAACSTCKSYYPDAACSAGDCGDGSGEYCWCPSACPNFTPC</sequence>
<organism evidence="1 2">
    <name type="scientific">Prorocentrum cordatum</name>
    <dbReference type="NCBI Taxonomy" id="2364126"/>
    <lineage>
        <taxon>Eukaryota</taxon>
        <taxon>Sar</taxon>
        <taxon>Alveolata</taxon>
        <taxon>Dinophyceae</taxon>
        <taxon>Prorocentrales</taxon>
        <taxon>Prorocentraceae</taxon>
        <taxon>Prorocentrum</taxon>
    </lineage>
</organism>
<evidence type="ECO:0000313" key="2">
    <source>
        <dbReference type="Proteomes" id="UP001189429"/>
    </source>
</evidence>
<proteinExistence type="predicted"/>
<protein>
    <submittedName>
        <fullName evidence="1">Uncharacterized protein</fullName>
    </submittedName>
</protein>
<accession>A0ABN9PWY3</accession>
<keyword evidence="2" id="KW-1185">Reference proteome</keyword>
<reference evidence="1" key="1">
    <citation type="submission" date="2023-10" db="EMBL/GenBank/DDBJ databases">
        <authorList>
            <person name="Chen Y."/>
            <person name="Shah S."/>
            <person name="Dougan E. K."/>
            <person name="Thang M."/>
            <person name="Chan C."/>
        </authorList>
    </citation>
    <scope>NUCLEOTIDE SEQUENCE [LARGE SCALE GENOMIC DNA]</scope>
</reference>
<comment type="caution">
    <text evidence="1">The sequence shown here is derived from an EMBL/GenBank/DDBJ whole genome shotgun (WGS) entry which is preliminary data.</text>
</comment>
<evidence type="ECO:0000313" key="1">
    <source>
        <dbReference type="EMBL" id="CAK0796307.1"/>
    </source>
</evidence>
<dbReference type="EMBL" id="CAUYUJ010001514">
    <property type="protein sequence ID" value="CAK0796307.1"/>
    <property type="molecule type" value="Genomic_DNA"/>
</dbReference>
<dbReference type="Proteomes" id="UP001189429">
    <property type="component" value="Unassembled WGS sequence"/>
</dbReference>
<name>A0ABN9PWY3_9DINO</name>
<gene>
    <name evidence="1" type="ORF">PCOR1329_LOCUS5721</name>
</gene>